<keyword evidence="1" id="KW-0472">Membrane</keyword>
<keyword evidence="1" id="KW-0812">Transmembrane</keyword>
<gene>
    <name evidence="2" type="ORF">PUN28_004279</name>
    <name evidence="3" type="ORF">PUN28_004853</name>
</gene>
<evidence type="ECO:0000256" key="1">
    <source>
        <dbReference type="SAM" id="Phobius"/>
    </source>
</evidence>
<keyword evidence="4" id="KW-1185">Reference proteome</keyword>
<comment type="caution">
    <text evidence="2">The sequence shown here is derived from an EMBL/GenBank/DDBJ whole genome shotgun (WGS) entry which is preliminary data.</text>
</comment>
<protein>
    <submittedName>
        <fullName evidence="2">Uncharacterized protein</fullName>
    </submittedName>
</protein>
<evidence type="ECO:0000313" key="3">
    <source>
        <dbReference type="EMBL" id="KAL0126041.1"/>
    </source>
</evidence>
<feature type="transmembrane region" description="Helical" evidence="1">
    <location>
        <begin position="12"/>
        <end position="33"/>
    </location>
</feature>
<feature type="transmembrane region" description="Helical" evidence="1">
    <location>
        <begin position="91"/>
        <end position="110"/>
    </location>
</feature>
<name>A0AAW2GCH9_9HYME</name>
<evidence type="ECO:0000313" key="4">
    <source>
        <dbReference type="Proteomes" id="UP001430953"/>
    </source>
</evidence>
<keyword evidence="1" id="KW-1133">Transmembrane helix</keyword>
<proteinExistence type="predicted"/>
<dbReference type="EMBL" id="JADYXP020000004">
    <property type="protein sequence ID" value="KAL0126041.1"/>
    <property type="molecule type" value="Genomic_DNA"/>
</dbReference>
<dbReference type="AlphaFoldDB" id="A0AAW2GCH9"/>
<reference evidence="2 4" key="1">
    <citation type="submission" date="2023-03" db="EMBL/GenBank/DDBJ databases">
        <title>High recombination rates correlate with genetic variation in Cardiocondyla obscurior ants.</title>
        <authorList>
            <person name="Errbii M."/>
        </authorList>
    </citation>
    <scope>NUCLEOTIDE SEQUENCE [LARGE SCALE GENOMIC DNA]</scope>
    <source>
        <strain evidence="2">Alpha-2009</strain>
        <tissue evidence="2">Whole body</tissue>
    </source>
</reference>
<dbReference type="EMBL" id="JADYXP020000004">
    <property type="protein sequence ID" value="KAL0125027.1"/>
    <property type="molecule type" value="Genomic_DNA"/>
</dbReference>
<sequence>MTSKLLTITREALALAYRTIVALLAYSSVVARIRAAVPAELAPFAAEIWSDTLTDVITTFRKNFATPAVKTGRGSTRIRIDFASQTGKPTVTLALVAVAARVLASAAVLTRLRAANTRRY</sequence>
<evidence type="ECO:0000313" key="2">
    <source>
        <dbReference type="EMBL" id="KAL0125027.1"/>
    </source>
</evidence>
<organism evidence="2 4">
    <name type="scientific">Cardiocondyla obscurior</name>
    <dbReference type="NCBI Taxonomy" id="286306"/>
    <lineage>
        <taxon>Eukaryota</taxon>
        <taxon>Metazoa</taxon>
        <taxon>Ecdysozoa</taxon>
        <taxon>Arthropoda</taxon>
        <taxon>Hexapoda</taxon>
        <taxon>Insecta</taxon>
        <taxon>Pterygota</taxon>
        <taxon>Neoptera</taxon>
        <taxon>Endopterygota</taxon>
        <taxon>Hymenoptera</taxon>
        <taxon>Apocrita</taxon>
        <taxon>Aculeata</taxon>
        <taxon>Formicoidea</taxon>
        <taxon>Formicidae</taxon>
        <taxon>Myrmicinae</taxon>
        <taxon>Cardiocondyla</taxon>
    </lineage>
</organism>
<dbReference type="Proteomes" id="UP001430953">
    <property type="component" value="Unassembled WGS sequence"/>
</dbReference>
<accession>A0AAW2GCH9</accession>